<gene>
    <name evidence="5" type="ORF">LRAMOSA01738</name>
</gene>
<keyword evidence="2" id="KW-0067">ATP-binding</keyword>
<evidence type="ECO:0000313" key="5">
    <source>
        <dbReference type="EMBL" id="CDS07789.1"/>
    </source>
</evidence>
<name>A0A077WKX5_9FUNG</name>
<dbReference type="SUPFAM" id="SSF56112">
    <property type="entry name" value="Protein kinase-like (PK-like)"/>
    <property type="match status" value="1"/>
</dbReference>
<proteinExistence type="predicted"/>
<protein>
    <recommendedName>
        <fullName evidence="4">Protein kinase domain-containing protein</fullName>
    </recommendedName>
</protein>
<dbReference type="PANTHER" id="PTHR24346:SF30">
    <property type="entry name" value="MATERNAL EMBRYONIC LEUCINE ZIPPER KINASE"/>
    <property type="match status" value="1"/>
</dbReference>
<dbReference type="PROSITE" id="PS50011">
    <property type="entry name" value="PROTEIN_KINASE_DOM"/>
    <property type="match status" value="1"/>
</dbReference>
<evidence type="ECO:0000259" key="4">
    <source>
        <dbReference type="PROSITE" id="PS50011"/>
    </source>
</evidence>
<dbReference type="GO" id="GO:0035556">
    <property type="term" value="P:intracellular signal transduction"/>
    <property type="evidence" value="ECO:0007669"/>
    <property type="project" value="TreeGrafter"/>
</dbReference>
<dbReference type="EMBL" id="LK023324">
    <property type="protein sequence ID" value="CDS07789.1"/>
    <property type="molecule type" value="Genomic_DNA"/>
</dbReference>
<organism evidence="5">
    <name type="scientific">Lichtheimia ramosa</name>
    <dbReference type="NCBI Taxonomy" id="688394"/>
    <lineage>
        <taxon>Eukaryota</taxon>
        <taxon>Fungi</taxon>
        <taxon>Fungi incertae sedis</taxon>
        <taxon>Mucoromycota</taxon>
        <taxon>Mucoromycotina</taxon>
        <taxon>Mucoromycetes</taxon>
        <taxon>Mucorales</taxon>
        <taxon>Lichtheimiaceae</taxon>
        <taxon>Lichtheimia</taxon>
    </lineage>
</organism>
<evidence type="ECO:0000256" key="3">
    <source>
        <dbReference type="SAM" id="MobiDB-lite"/>
    </source>
</evidence>
<keyword evidence="1" id="KW-0547">Nucleotide-binding</keyword>
<evidence type="ECO:0000256" key="2">
    <source>
        <dbReference type="ARBA" id="ARBA00022840"/>
    </source>
</evidence>
<feature type="region of interest" description="Disordered" evidence="3">
    <location>
        <begin position="164"/>
        <end position="193"/>
    </location>
</feature>
<dbReference type="AlphaFoldDB" id="A0A077WKX5"/>
<sequence length="230" mass="26432">MHMSQRIQHAYRSHQRRSLDNSGHHVAVAARTELHYDSHDNISGLQITCPSGTSEYWPLYGNSQFIPPEVAIQGIYHPQLAQVWIMGVWLYHMLVGKYPYAAPNDRKLFTKMGHGDFTLPCHLSEDAKDLLRRMLAPHPGRRASLDLVMFHPWLKACSSHDTSRRQSVESISSYRRRHRPPRNNNNNQTTCNKPLVVTKAVKFLTHGPYPPPRRPYRELALLGQRASTVI</sequence>
<dbReference type="InterPro" id="IPR000719">
    <property type="entry name" value="Prot_kinase_dom"/>
</dbReference>
<dbReference type="InterPro" id="IPR011009">
    <property type="entry name" value="Kinase-like_dom_sf"/>
</dbReference>
<reference evidence="5" key="1">
    <citation type="journal article" date="2014" name="Genome Announc.">
        <title>De novo whole-genome sequence and genome annotation of Lichtheimia ramosa.</title>
        <authorList>
            <person name="Linde J."/>
            <person name="Schwartze V."/>
            <person name="Binder U."/>
            <person name="Lass-Florl C."/>
            <person name="Voigt K."/>
            <person name="Horn F."/>
        </authorList>
    </citation>
    <scope>NUCLEOTIDE SEQUENCE</scope>
    <source>
        <strain evidence="5">JMRC FSU:6197</strain>
    </source>
</reference>
<dbReference type="OrthoDB" id="410920at2759"/>
<dbReference type="Gene3D" id="1.10.510.10">
    <property type="entry name" value="Transferase(Phosphotransferase) domain 1"/>
    <property type="match status" value="1"/>
</dbReference>
<dbReference type="GO" id="GO:0005524">
    <property type="term" value="F:ATP binding"/>
    <property type="evidence" value="ECO:0007669"/>
    <property type="project" value="UniProtKB-KW"/>
</dbReference>
<accession>A0A077WKX5</accession>
<dbReference type="PANTHER" id="PTHR24346">
    <property type="entry name" value="MAP/MICROTUBULE AFFINITY-REGULATING KINASE"/>
    <property type="match status" value="1"/>
</dbReference>
<dbReference type="GO" id="GO:0004674">
    <property type="term" value="F:protein serine/threonine kinase activity"/>
    <property type="evidence" value="ECO:0007669"/>
    <property type="project" value="TreeGrafter"/>
</dbReference>
<dbReference type="Pfam" id="PF00069">
    <property type="entry name" value="Pkinase"/>
    <property type="match status" value="1"/>
</dbReference>
<dbReference type="GO" id="GO:0005737">
    <property type="term" value="C:cytoplasm"/>
    <property type="evidence" value="ECO:0007669"/>
    <property type="project" value="TreeGrafter"/>
</dbReference>
<feature type="domain" description="Protein kinase" evidence="4">
    <location>
        <begin position="1"/>
        <end position="154"/>
    </location>
</feature>
<evidence type="ECO:0000256" key="1">
    <source>
        <dbReference type="ARBA" id="ARBA00022741"/>
    </source>
</evidence>